<feature type="compositionally biased region" description="Polar residues" evidence="8">
    <location>
        <begin position="245"/>
        <end position="258"/>
    </location>
</feature>
<sequence length="385" mass="43961">MTIDRSPNSLRKHVLLKGSFHTLQEVKGVVMRQEERVDEEKKSNVFGRRKSIPMVQVKHFDSLDGRSDDVISNARQCHYNDEESEDSVSSDSDEQDSDDDDFGTQPAQPITRSTFSTLSFKVSRDIQSTTSKLQKLTQLINRKSLFDDKQLEINELTYIIKQDLADLNSQISQLQSTLNQSNQNSQHSQHQSNVVISLQNTLANTSFSFKDVLELRTQNIKKSKQRTEKFSTISNKDTNQDFKQSDSPLYTNNIPSSSTHKRRQRNSDVLALDLDEPNTTNQQSQQMSMIGRQDNYLNERSSAIDTIESTISELGQIFSQLSSMVAIQGETVQRIDADVHDISDNVYGAQSELLKYYESIKSNRMLMFKLFGVIIIFFLVFILVT</sequence>
<dbReference type="OMA" id="EHNHNVV"/>
<evidence type="ECO:0000256" key="6">
    <source>
        <dbReference type="ARBA" id="ARBA00023054"/>
    </source>
</evidence>
<evidence type="ECO:0000256" key="9">
    <source>
        <dbReference type="SAM" id="Phobius"/>
    </source>
</evidence>
<dbReference type="Gene3D" id="1.20.58.70">
    <property type="match status" value="1"/>
</dbReference>
<comment type="subcellular location">
    <subcellularLocation>
        <location evidence="1">Membrane</location>
        <topology evidence="1">Single-pass type IV membrane protein</topology>
    </subcellularLocation>
</comment>
<dbReference type="CDD" id="cd15844">
    <property type="entry name" value="SNARE_syntaxin5"/>
    <property type="match status" value="1"/>
</dbReference>
<dbReference type="HOGENOM" id="CLU_044998_0_1_1"/>
<dbReference type="AlphaFoldDB" id="R9AGE1"/>
<keyword evidence="4 9" id="KW-0812">Transmembrane</keyword>
<dbReference type="STRING" id="1299270.R9AGE1"/>
<evidence type="ECO:0000256" key="5">
    <source>
        <dbReference type="ARBA" id="ARBA00022989"/>
    </source>
</evidence>
<keyword evidence="12" id="KW-1185">Reference proteome</keyword>
<dbReference type="GO" id="GO:0048278">
    <property type="term" value="P:vesicle docking"/>
    <property type="evidence" value="ECO:0007669"/>
    <property type="project" value="TreeGrafter"/>
</dbReference>
<dbReference type="Pfam" id="PF05739">
    <property type="entry name" value="SNARE"/>
    <property type="match status" value="1"/>
</dbReference>
<evidence type="ECO:0000256" key="3">
    <source>
        <dbReference type="ARBA" id="ARBA00022448"/>
    </source>
</evidence>
<dbReference type="InterPro" id="IPR045242">
    <property type="entry name" value="Syntaxin"/>
</dbReference>
<evidence type="ECO:0000256" key="4">
    <source>
        <dbReference type="ARBA" id="ARBA00022692"/>
    </source>
</evidence>
<dbReference type="PANTHER" id="PTHR19957">
    <property type="entry name" value="SYNTAXIN"/>
    <property type="match status" value="1"/>
</dbReference>
<evidence type="ECO:0000259" key="10">
    <source>
        <dbReference type="PROSITE" id="PS50192"/>
    </source>
</evidence>
<dbReference type="GO" id="GO:0031201">
    <property type="term" value="C:SNARE complex"/>
    <property type="evidence" value="ECO:0007669"/>
    <property type="project" value="TreeGrafter"/>
</dbReference>
<keyword evidence="5 9" id="KW-1133">Transmembrane helix</keyword>
<name>R9AGE1_WALI9</name>
<organism evidence="11 12">
    <name type="scientific">Wallemia ichthyophaga (strain EXF-994 / CBS 113033)</name>
    <dbReference type="NCBI Taxonomy" id="1299270"/>
    <lineage>
        <taxon>Eukaryota</taxon>
        <taxon>Fungi</taxon>
        <taxon>Dikarya</taxon>
        <taxon>Basidiomycota</taxon>
        <taxon>Wallemiomycotina</taxon>
        <taxon>Wallemiomycetes</taxon>
        <taxon>Wallemiales</taxon>
        <taxon>Wallemiaceae</taxon>
        <taxon>Wallemia</taxon>
    </lineage>
</organism>
<dbReference type="SMART" id="SM00397">
    <property type="entry name" value="t_SNARE"/>
    <property type="match status" value="1"/>
</dbReference>
<evidence type="ECO:0000256" key="2">
    <source>
        <dbReference type="ARBA" id="ARBA00009063"/>
    </source>
</evidence>
<reference evidence="12" key="1">
    <citation type="journal article" date="2013" name="BMC Genomics">
        <title>Genome and transcriptome sequencing of the halophilic fungus Wallemia ichthyophaga: haloadaptations present and absent.</title>
        <authorList>
            <person name="Zajc J."/>
            <person name="Liu Y."/>
            <person name="Dai W."/>
            <person name="Yang Z."/>
            <person name="Hu J."/>
            <person name="Gostincar C."/>
            <person name="Gunde-Cimerman N."/>
        </authorList>
    </citation>
    <scope>NUCLEOTIDE SEQUENCE [LARGE SCALE GENOMIC DNA]</scope>
    <source>
        <strain evidence="12">EXF-994 / CBS 113033</strain>
    </source>
</reference>
<accession>R9AGE1</accession>
<feature type="transmembrane region" description="Helical" evidence="9">
    <location>
        <begin position="366"/>
        <end position="384"/>
    </location>
</feature>
<dbReference type="GO" id="GO:0006906">
    <property type="term" value="P:vesicle fusion"/>
    <property type="evidence" value="ECO:0007669"/>
    <property type="project" value="TreeGrafter"/>
</dbReference>
<dbReference type="OrthoDB" id="421009at2759"/>
<dbReference type="GO" id="GO:0005484">
    <property type="term" value="F:SNAP receptor activity"/>
    <property type="evidence" value="ECO:0007669"/>
    <property type="project" value="InterPro"/>
</dbReference>
<evidence type="ECO:0000313" key="12">
    <source>
        <dbReference type="Proteomes" id="UP000014064"/>
    </source>
</evidence>
<evidence type="ECO:0000256" key="1">
    <source>
        <dbReference type="ARBA" id="ARBA00004211"/>
    </source>
</evidence>
<evidence type="ECO:0000256" key="7">
    <source>
        <dbReference type="ARBA" id="ARBA00023136"/>
    </source>
</evidence>
<comment type="similarity">
    <text evidence="2">Belongs to the syntaxin family.</text>
</comment>
<dbReference type="EMBL" id="KE007231">
    <property type="protein sequence ID" value="EOR01264.1"/>
    <property type="molecule type" value="Genomic_DNA"/>
</dbReference>
<dbReference type="GO" id="GO:0000139">
    <property type="term" value="C:Golgi membrane"/>
    <property type="evidence" value="ECO:0007669"/>
    <property type="project" value="TreeGrafter"/>
</dbReference>
<protein>
    <submittedName>
        <fullName evidence="11">Integral membrane protein sed5</fullName>
    </submittedName>
</protein>
<evidence type="ECO:0000256" key="8">
    <source>
        <dbReference type="SAM" id="MobiDB-lite"/>
    </source>
</evidence>
<feature type="region of interest" description="Disordered" evidence="8">
    <location>
        <begin position="224"/>
        <end position="265"/>
    </location>
</feature>
<gene>
    <name evidence="11" type="ORF">J056_004585</name>
</gene>
<dbReference type="GO" id="GO:0006888">
    <property type="term" value="P:endoplasmic reticulum to Golgi vesicle-mediated transport"/>
    <property type="evidence" value="ECO:0007669"/>
    <property type="project" value="TreeGrafter"/>
</dbReference>
<feature type="compositionally biased region" description="Acidic residues" evidence="8">
    <location>
        <begin position="82"/>
        <end position="102"/>
    </location>
</feature>
<dbReference type="RefSeq" id="XP_009268055.1">
    <property type="nucleotide sequence ID" value="XM_009269780.1"/>
</dbReference>
<evidence type="ECO:0000313" key="11">
    <source>
        <dbReference type="EMBL" id="EOR01264.1"/>
    </source>
</evidence>
<dbReference type="InterPro" id="IPR006012">
    <property type="entry name" value="Syntaxin/epimorphin_CS"/>
</dbReference>
<dbReference type="KEGG" id="wic:J056_004585"/>
<keyword evidence="6" id="KW-0175">Coiled coil</keyword>
<dbReference type="Proteomes" id="UP000014064">
    <property type="component" value="Unassembled WGS sequence"/>
</dbReference>
<dbReference type="InterPro" id="IPR010989">
    <property type="entry name" value="SNARE"/>
</dbReference>
<feature type="region of interest" description="Disordered" evidence="8">
    <location>
        <begin position="76"/>
        <end position="109"/>
    </location>
</feature>
<dbReference type="GO" id="GO:0006886">
    <property type="term" value="P:intracellular protein transport"/>
    <property type="evidence" value="ECO:0007669"/>
    <property type="project" value="InterPro"/>
</dbReference>
<dbReference type="PROSITE" id="PS50192">
    <property type="entry name" value="T_SNARE"/>
    <property type="match status" value="1"/>
</dbReference>
<dbReference type="SUPFAM" id="SSF47661">
    <property type="entry name" value="t-snare proteins"/>
    <property type="match status" value="1"/>
</dbReference>
<dbReference type="GeneID" id="20377537"/>
<proteinExistence type="inferred from homology"/>
<dbReference type="eggNOG" id="KOG0812">
    <property type="taxonomic scope" value="Eukaryota"/>
</dbReference>
<dbReference type="InterPro" id="IPR000727">
    <property type="entry name" value="T_SNARE_dom"/>
</dbReference>
<dbReference type="PANTHER" id="PTHR19957:SF3">
    <property type="entry name" value="SYNTAXIN-5"/>
    <property type="match status" value="1"/>
</dbReference>
<dbReference type="GO" id="GO:0000149">
    <property type="term" value="F:SNARE binding"/>
    <property type="evidence" value="ECO:0007669"/>
    <property type="project" value="TreeGrafter"/>
</dbReference>
<dbReference type="PROSITE" id="PS00914">
    <property type="entry name" value="SYNTAXIN"/>
    <property type="match status" value="1"/>
</dbReference>
<keyword evidence="3" id="KW-0813">Transport</keyword>
<keyword evidence="7 9" id="KW-0472">Membrane</keyword>
<feature type="domain" description="T-SNARE coiled-coil homology" evidence="10">
    <location>
        <begin position="294"/>
        <end position="356"/>
    </location>
</feature>